<dbReference type="Proteomes" id="UP000541185">
    <property type="component" value="Unassembled WGS sequence"/>
</dbReference>
<accession>A0A848HCM0</accession>
<dbReference type="Gene3D" id="3.40.50.300">
    <property type="entry name" value="P-loop containing nucleotide triphosphate hydrolases"/>
    <property type="match status" value="1"/>
</dbReference>
<dbReference type="InterPro" id="IPR003593">
    <property type="entry name" value="AAA+_ATPase"/>
</dbReference>
<dbReference type="AlphaFoldDB" id="A0A848HCM0"/>
<keyword evidence="5 8" id="KW-0067">ATP-binding</keyword>
<dbReference type="InterPro" id="IPR027417">
    <property type="entry name" value="P-loop_NTPase"/>
</dbReference>
<evidence type="ECO:0000313" key="9">
    <source>
        <dbReference type="Proteomes" id="UP000541185"/>
    </source>
</evidence>
<evidence type="ECO:0000256" key="1">
    <source>
        <dbReference type="ARBA" id="ARBA00005417"/>
    </source>
</evidence>
<organism evidence="8 9">
    <name type="scientific">Ramlibacter agri</name>
    <dbReference type="NCBI Taxonomy" id="2728837"/>
    <lineage>
        <taxon>Bacteria</taxon>
        <taxon>Pseudomonadati</taxon>
        <taxon>Pseudomonadota</taxon>
        <taxon>Betaproteobacteria</taxon>
        <taxon>Burkholderiales</taxon>
        <taxon>Comamonadaceae</taxon>
        <taxon>Ramlibacter</taxon>
    </lineage>
</organism>
<comment type="caution">
    <text evidence="8">The sequence shown here is derived from an EMBL/GenBank/DDBJ whole genome shotgun (WGS) entry which is preliminary data.</text>
</comment>
<evidence type="ECO:0000256" key="4">
    <source>
        <dbReference type="ARBA" id="ARBA00022741"/>
    </source>
</evidence>
<keyword evidence="3" id="KW-1003">Cell membrane</keyword>
<keyword evidence="2" id="KW-0813">Transport</keyword>
<name>A0A848HCM0_9BURK</name>
<dbReference type="EMBL" id="JABBFX010000003">
    <property type="protein sequence ID" value="NML47131.1"/>
    <property type="molecule type" value="Genomic_DNA"/>
</dbReference>
<evidence type="ECO:0000256" key="3">
    <source>
        <dbReference type="ARBA" id="ARBA00022475"/>
    </source>
</evidence>
<feature type="domain" description="ABC transporter" evidence="7">
    <location>
        <begin position="33"/>
        <end position="262"/>
    </location>
</feature>
<feature type="compositionally biased region" description="Basic and acidic residues" evidence="6">
    <location>
        <begin position="16"/>
        <end position="26"/>
    </location>
</feature>
<feature type="region of interest" description="Disordered" evidence="6">
    <location>
        <begin position="1"/>
        <end position="29"/>
    </location>
</feature>
<dbReference type="Pfam" id="PF00005">
    <property type="entry name" value="ABC_tran"/>
    <property type="match status" value="1"/>
</dbReference>
<keyword evidence="4" id="KW-0547">Nucleotide-binding</keyword>
<evidence type="ECO:0000313" key="8">
    <source>
        <dbReference type="EMBL" id="NML47131.1"/>
    </source>
</evidence>
<dbReference type="CDD" id="cd03293">
    <property type="entry name" value="ABC_NrtD_SsuB_transporters"/>
    <property type="match status" value="1"/>
</dbReference>
<dbReference type="SMART" id="SM00382">
    <property type="entry name" value="AAA"/>
    <property type="match status" value="1"/>
</dbReference>
<evidence type="ECO:0000256" key="2">
    <source>
        <dbReference type="ARBA" id="ARBA00022448"/>
    </source>
</evidence>
<dbReference type="InterPro" id="IPR050166">
    <property type="entry name" value="ABC_transporter_ATP-bind"/>
</dbReference>
<dbReference type="SUPFAM" id="SSF52540">
    <property type="entry name" value="P-loop containing nucleoside triphosphate hydrolases"/>
    <property type="match status" value="1"/>
</dbReference>
<evidence type="ECO:0000259" key="7">
    <source>
        <dbReference type="PROSITE" id="PS50893"/>
    </source>
</evidence>
<dbReference type="InterPro" id="IPR017871">
    <property type="entry name" value="ABC_transporter-like_CS"/>
</dbReference>
<dbReference type="InterPro" id="IPR003439">
    <property type="entry name" value="ABC_transporter-like_ATP-bd"/>
</dbReference>
<keyword evidence="9" id="KW-1185">Reference proteome</keyword>
<proteinExistence type="inferred from homology"/>
<dbReference type="PROSITE" id="PS50893">
    <property type="entry name" value="ABC_TRANSPORTER_2"/>
    <property type="match status" value="1"/>
</dbReference>
<dbReference type="GO" id="GO:0016887">
    <property type="term" value="F:ATP hydrolysis activity"/>
    <property type="evidence" value="ECO:0007669"/>
    <property type="project" value="InterPro"/>
</dbReference>
<dbReference type="PROSITE" id="PS00211">
    <property type="entry name" value="ABC_TRANSPORTER_1"/>
    <property type="match status" value="1"/>
</dbReference>
<reference evidence="8 9" key="1">
    <citation type="submission" date="2020-04" db="EMBL/GenBank/DDBJ databases">
        <title>Ramlibacter sp. G-1-2-2 isolated from soil.</title>
        <authorList>
            <person name="Dahal R.H."/>
        </authorList>
    </citation>
    <scope>NUCLEOTIDE SEQUENCE [LARGE SCALE GENOMIC DNA]</scope>
    <source>
        <strain evidence="8 9">G-1-2-2</strain>
    </source>
</reference>
<dbReference type="GO" id="GO:0005524">
    <property type="term" value="F:ATP binding"/>
    <property type="evidence" value="ECO:0007669"/>
    <property type="project" value="UniProtKB-KW"/>
</dbReference>
<comment type="similarity">
    <text evidence="1">Belongs to the ABC transporter superfamily.</text>
</comment>
<protein>
    <submittedName>
        <fullName evidence="8">ABC transporter ATP-binding protein</fullName>
    </submittedName>
</protein>
<evidence type="ECO:0000256" key="6">
    <source>
        <dbReference type="SAM" id="MobiDB-lite"/>
    </source>
</evidence>
<dbReference type="PANTHER" id="PTHR42788:SF13">
    <property type="entry name" value="ALIPHATIC SULFONATES IMPORT ATP-BINDING PROTEIN SSUB"/>
    <property type="match status" value="1"/>
</dbReference>
<dbReference type="PANTHER" id="PTHR42788">
    <property type="entry name" value="TAURINE IMPORT ATP-BINDING PROTEIN-RELATED"/>
    <property type="match status" value="1"/>
</dbReference>
<gene>
    <name evidence="8" type="ORF">HHL11_25520</name>
</gene>
<evidence type="ECO:0000256" key="5">
    <source>
        <dbReference type="ARBA" id="ARBA00022840"/>
    </source>
</evidence>
<sequence>MVGRPDGGTEASEDEAQPRQPDRQVKADPSPVLSFDGVAIHLGGREILSPTSVQVGQGEFVCIIGPSGCGKTTLLRAAAGFVQPSGGEVRRLGQVVNGPSREAAFVFQDYGRALLPWRTVAGNVALALEAAGVPAAQRPERIARALKTVNLSAHADKFPLQLSGGMQQRAQIARCLAQEPRLLMMDEPFGALDAMTRESLQDEVARLVRESGLTVLFVTHDLDEAIYLGDRVIALRANPTPEKPSVAAVVDVPIAHPRNQLETKEHPEYLRLRRELYHYLGHH</sequence>
<keyword evidence="3" id="KW-0472">Membrane</keyword>